<dbReference type="InterPro" id="IPR036663">
    <property type="entry name" value="Fumarylacetoacetase_C_sf"/>
</dbReference>
<dbReference type="PATRIC" id="fig|1122207.3.peg.2421"/>
<protein>
    <recommendedName>
        <fullName evidence="3">Fumarylacetoacetase-like C-terminal domain-containing protein</fullName>
    </recommendedName>
</protein>
<keyword evidence="2" id="KW-1185">Reference proteome</keyword>
<dbReference type="AlphaFoldDB" id="X7E4Y1"/>
<gene>
    <name evidence="1" type="ORF">MUS1_04005</name>
</gene>
<dbReference type="eggNOG" id="COG3970">
    <property type="taxonomic scope" value="Bacteria"/>
</dbReference>
<dbReference type="Proteomes" id="UP000054058">
    <property type="component" value="Unassembled WGS sequence"/>
</dbReference>
<dbReference type="SUPFAM" id="SSF56529">
    <property type="entry name" value="FAH"/>
    <property type="match status" value="1"/>
</dbReference>
<dbReference type="RefSeq" id="WP_036162798.1">
    <property type="nucleotide sequence ID" value="NZ_JAMB01000010.1"/>
</dbReference>
<evidence type="ECO:0000313" key="2">
    <source>
        <dbReference type="Proteomes" id="UP000054058"/>
    </source>
</evidence>
<dbReference type="EMBL" id="JAMB01000010">
    <property type="protein sequence ID" value="ETX10236.1"/>
    <property type="molecule type" value="Genomic_DNA"/>
</dbReference>
<accession>X7E4Y1</accession>
<evidence type="ECO:0000313" key="1">
    <source>
        <dbReference type="EMBL" id="ETX10236.1"/>
    </source>
</evidence>
<proteinExistence type="predicted"/>
<comment type="caution">
    <text evidence="1">The sequence shown here is derived from an EMBL/GenBank/DDBJ whole genome shotgun (WGS) entry which is preliminary data.</text>
</comment>
<dbReference type="STRING" id="1122207.MUS1_04005"/>
<dbReference type="GO" id="GO:0003824">
    <property type="term" value="F:catalytic activity"/>
    <property type="evidence" value="ECO:0007669"/>
    <property type="project" value="InterPro"/>
</dbReference>
<name>X7E4Y1_9GAMM</name>
<evidence type="ECO:0008006" key="3">
    <source>
        <dbReference type="Google" id="ProtNLM"/>
    </source>
</evidence>
<sequence length="122" mass="13554">MIKISRSPLSLVNQTINENHQYPDGFLLFLGTLFTPTQDRDHIGAGFTHKLGDSVTISAPKLGTLHNTVTHSNSTKPWEFGISSLISNLTRRGLLKNKEAVKWIVKTNFTYVASNGLMILVM</sequence>
<organism evidence="1 2">
    <name type="scientific">Marinomonas ushuaiensis DSM 15871</name>
    <dbReference type="NCBI Taxonomy" id="1122207"/>
    <lineage>
        <taxon>Bacteria</taxon>
        <taxon>Pseudomonadati</taxon>
        <taxon>Pseudomonadota</taxon>
        <taxon>Gammaproteobacteria</taxon>
        <taxon>Oceanospirillales</taxon>
        <taxon>Oceanospirillaceae</taxon>
        <taxon>Marinomonas</taxon>
    </lineage>
</organism>
<reference evidence="1 2" key="1">
    <citation type="submission" date="2014-01" db="EMBL/GenBank/DDBJ databases">
        <title>Marinomonas ushuaiensis DSM 15871 Genome Sequencing.</title>
        <authorList>
            <person name="Lai Q."/>
            <person name="Shao Z.S."/>
        </authorList>
    </citation>
    <scope>NUCLEOTIDE SEQUENCE [LARGE SCALE GENOMIC DNA]</scope>
    <source>
        <strain evidence="1 2">DSM 15871</strain>
    </source>
</reference>